<keyword evidence="2" id="KW-0560">Oxidoreductase</keyword>
<evidence type="ECO:0000313" key="3">
    <source>
        <dbReference type="Proteomes" id="UP000266693"/>
    </source>
</evidence>
<reference evidence="2 3" key="1">
    <citation type="submission" date="2018-08" db="EMBL/GenBank/DDBJ databases">
        <title>The multiple taxonomic identification of Sphingomonas gilva.</title>
        <authorList>
            <person name="Zhu D."/>
            <person name="Zheng S."/>
        </authorList>
    </citation>
    <scope>NUCLEOTIDE SEQUENCE [LARGE SCALE GENOMIC DNA]</scope>
    <source>
        <strain evidence="2 3">ZDH117</strain>
    </source>
</reference>
<dbReference type="InterPro" id="IPR008775">
    <property type="entry name" value="Phytyl_CoA_dOase-like"/>
</dbReference>
<name>A0A396RS22_9SPHN</name>
<keyword evidence="3" id="KW-1185">Reference proteome</keyword>
<dbReference type="AlphaFoldDB" id="A0A396RS22"/>
<protein>
    <submittedName>
        <fullName evidence="2">Phytanoyl-CoA dioxygenase family protein</fullName>
    </submittedName>
</protein>
<dbReference type="PANTHER" id="PTHR20883">
    <property type="entry name" value="PHYTANOYL-COA DIOXYGENASE DOMAIN CONTAINING 1"/>
    <property type="match status" value="1"/>
</dbReference>
<accession>A0A396RS22</accession>
<evidence type="ECO:0000313" key="2">
    <source>
        <dbReference type="EMBL" id="RHW18856.1"/>
    </source>
</evidence>
<dbReference type="RefSeq" id="WP_118862363.1">
    <property type="nucleotide sequence ID" value="NZ_QWLV01000001.1"/>
</dbReference>
<evidence type="ECO:0000256" key="1">
    <source>
        <dbReference type="ARBA" id="ARBA00001954"/>
    </source>
</evidence>
<organism evidence="2 3">
    <name type="scientific">Sphingomonas gilva</name>
    <dbReference type="NCBI Taxonomy" id="2305907"/>
    <lineage>
        <taxon>Bacteria</taxon>
        <taxon>Pseudomonadati</taxon>
        <taxon>Pseudomonadota</taxon>
        <taxon>Alphaproteobacteria</taxon>
        <taxon>Sphingomonadales</taxon>
        <taxon>Sphingomonadaceae</taxon>
        <taxon>Sphingomonas</taxon>
    </lineage>
</organism>
<dbReference type="Proteomes" id="UP000266693">
    <property type="component" value="Unassembled WGS sequence"/>
</dbReference>
<dbReference type="SUPFAM" id="SSF51197">
    <property type="entry name" value="Clavaminate synthase-like"/>
    <property type="match status" value="1"/>
</dbReference>
<dbReference type="GO" id="GO:0016706">
    <property type="term" value="F:2-oxoglutarate-dependent dioxygenase activity"/>
    <property type="evidence" value="ECO:0007669"/>
    <property type="project" value="UniProtKB-ARBA"/>
</dbReference>
<sequence>MTVDERRAAWNEKGFFVIRGLISPAEAKAVEDEVIARIRANPPERHPGETLYQAGPDYAIFPEKEPSPSAVNPEDRIAKVFNCHAEGMTRRIAECDAVADVVADLLGPDLDCFQSQFIFKNPGVIGQPWHQDSYYFRFDRQPQVGVWLALSRATLENGCLWVLPGSHRGPIHEHVPDRRPAANRAYTEIVSEDDSAREPALMEPGDVLFFHSYLMHMSTDNVADERRAAMVYHYARAGTRPIGADVAAQLAPVNRWIPVRRSQAEAA</sequence>
<keyword evidence="2" id="KW-0223">Dioxygenase</keyword>
<dbReference type="GO" id="GO:0005506">
    <property type="term" value="F:iron ion binding"/>
    <property type="evidence" value="ECO:0007669"/>
    <property type="project" value="UniProtKB-ARBA"/>
</dbReference>
<gene>
    <name evidence="2" type="ORF">D1610_01530</name>
</gene>
<dbReference type="Pfam" id="PF05721">
    <property type="entry name" value="PhyH"/>
    <property type="match status" value="1"/>
</dbReference>
<comment type="cofactor">
    <cofactor evidence="1">
        <name>Fe(2+)</name>
        <dbReference type="ChEBI" id="CHEBI:29033"/>
    </cofactor>
</comment>
<dbReference type="EMBL" id="QWLV01000001">
    <property type="protein sequence ID" value="RHW18856.1"/>
    <property type="molecule type" value="Genomic_DNA"/>
</dbReference>
<proteinExistence type="predicted"/>
<dbReference type="PANTHER" id="PTHR20883:SF48">
    <property type="entry name" value="ECTOINE DIOXYGENASE"/>
    <property type="match status" value="1"/>
</dbReference>
<dbReference type="Gene3D" id="2.60.120.620">
    <property type="entry name" value="q2cbj1_9rhob like domain"/>
    <property type="match status" value="1"/>
</dbReference>
<comment type="caution">
    <text evidence="2">The sequence shown here is derived from an EMBL/GenBank/DDBJ whole genome shotgun (WGS) entry which is preliminary data.</text>
</comment>
<dbReference type="OrthoDB" id="7359449at2"/>